<gene>
    <name evidence="2" type="ORF">DDE23_00840</name>
</gene>
<feature type="compositionally biased region" description="Low complexity" evidence="1">
    <location>
        <begin position="676"/>
        <end position="703"/>
    </location>
</feature>
<feature type="compositionally biased region" description="Low complexity" evidence="1">
    <location>
        <begin position="395"/>
        <end position="407"/>
    </location>
</feature>
<proteinExistence type="predicted"/>
<evidence type="ECO:0000313" key="3">
    <source>
        <dbReference type="Proteomes" id="UP000244810"/>
    </source>
</evidence>
<feature type="compositionally biased region" description="Low complexity" evidence="1">
    <location>
        <begin position="802"/>
        <end position="823"/>
    </location>
</feature>
<dbReference type="RefSeq" id="WP_107749492.1">
    <property type="nucleotide sequence ID" value="NZ_QBKF01000001.1"/>
</dbReference>
<keyword evidence="3" id="KW-1185">Reference proteome</keyword>
<feature type="region of interest" description="Disordered" evidence="1">
    <location>
        <begin position="181"/>
        <end position="532"/>
    </location>
</feature>
<dbReference type="AlphaFoldDB" id="A0A2T7UWN8"/>
<feature type="region of interest" description="Disordered" evidence="1">
    <location>
        <begin position="672"/>
        <end position="759"/>
    </location>
</feature>
<dbReference type="SUPFAM" id="SSF53067">
    <property type="entry name" value="Actin-like ATPase domain"/>
    <property type="match status" value="1"/>
</dbReference>
<feature type="region of interest" description="Disordered" evidence="1">
    <location>
        <begin position="625"/>
        <end position="654"/>
    </location>
</feature>
<feature type="compositionally biased region" description="Polar residues" evidence="1">
    <location>
        <begin position="704"/>
        <end position="716"/>
    </location>
</feature>
<feature type="region of interest" description="Disordered" evidence="1">
    <location>
        <begin position="888"/>
        <end position="914"/>
    </location>
</feature>
<feature type="compositionally biased region" description="Low complexity" evidence="1">
    <location>
        <begin position="902"/>
        <end position="914"/>
    </location>
</feature>
<feature type="compositionally biased region" description="Low complexity" evidence="1">
    <location>
        <begin position="310"/>
        <end position="319"/>
    </location>
</feature>
<dbReference type="EMBL" id="QDDR01000001">
    <property type="protein sequence ID" value="PVE48986.1"/>
    <property type="molecule type" value="Genomic_DNA"/>
</dbReference>
<feature type="compositionally biased region" description="Basic and acidic residues" evidence="1">
    <location>
        <begin position="197"/>
        <end position="228"/>
    </location>
</feature>
<feature type="compositionally biased region" description="Pro residues" evidence="1">
    <location>
        <begin position="350"/>
        <end position="359"/>
    </location>
</feature>
<feature type="compositionally biased region" description="Low complexity" evidence="1">
    <location>
        <begin position="625"/>
        <end position="636"/>
    </location>
</feature>
<dbReference type="Proteomes" id="UP000244810">
    <property type="component" value="Unassembled WGS sequence"/>
</dbReference>
<feature type="region of interest" description="Disordered" evidence="1">
    <location>
        <begin position="1028"/>
        <end position="1062"/>
    </location>
</feature>
<feature type="region of interest" description="Disordered" evidence="1">
    <location>
        <begin position="959"/>
        <end position="1002"/>
    </location>
</feature>
<dbReference type="OrthoDB" id="7870459at2"/>
<evidence type="ECO:0000256" key="1">
    <source>
        <dbReference type="SAM" id="MobiDB-lite"/>
    </source>
</evidence>
<sequence>MKPNFALKLSNDGAELLHRVPAGWAPVGSVSFDGDDIASACAGLIQQARTLEPEGIRTKLVLPESELRYATVVAPGPTDEARRYQIEAEVERLTPYGIDELAYDWSVEEDHALVVVCARETLIEAETFAEGYGFNPVSFVAHPEAGQFLGEPFFGETMVAPTLLRAGDHVQPDAEAMRIVAPRRAEPPKPAPAPKVDAPKGEAPKSETPKAAEPKAPDSKVETPKVEAAKPAAPRPAPVPDTEASAPARPLNPRVAPMTPESRAPAPVLRTPALQPIPQGFPADPGAPESTSRMGNLVRRMGNRLRREQAASAKGEAPAAPKPAPQPDPAADKTAPAVPPLRPAAAGPSPALPVTPAVPAPAATTPSVTKPSAPSEAEAKPDAEALSFASRRKAAPPVAVVPSAAPKTDATPAANPGGRIAVLPGARGEPSTGAAQRMLDRARAGAKTAFAGASAAAQNARSKASTLRRDPAAPQAPVPTPSAPTPPAPAPSMSPPPAPVTPPLDKRAARNGPGAEPLAAASRPPVNDRDKEREAEAMTIFGARGMQRAEPSLARRGLMAAGGGLLLVVAVGVWALYFSGSDDDMPLAGTGSGTVETGALPGIEAPTELATATGTAEAPAALTAPEPAATEAAAVEPEPDSAPQETASAPAPDPDQMLETLVQEALNETLPSQALPTETPTEAPAVAAETAEAPAASPEAASSGDGTQLAGTSDSPQVAPAEAAATRLSLPSGFQVPGGAEVSFAAPPPPPPFGTEFTFDSRGLVEATPEGALTPSGVTVFARRPDAVPAPRPGTIAPPPAAEAAPAETATAPAEAAPAEAPAEVAVPTPPVAAAIESAIAEAVGEAPPAEAPALADDTPRADPALAGARPLPRPERVRQIGEELEAERQATEGDQTQLVDPAEAAPSATAAAATDPAVLAGAASTTGLVDDAAATRGGDAGGGAVELAALEAPGPGGVALATLRPQRRPTDLVPPPEPTPEIDLSGATPEAVAESPMPGARPNDLAERARAILAAAAAARAAAAPAATASNNTDAEDQAGEPAQALARAEPSIPTSASVSRQATEENAIRLNRINLIGVFGTPNARRALVRLSSGRVVRVQVGDRLDGGQVAAIGDGEVRYVKNGRNEVLRIGS</sequence>
<evidence type="ECO:0008006" key="4">
    <source>
        <dbReference type="Google" id="ProtNLM"/>
    </source>
</evidence>
<name>A0A2T7UWN8_9RHOB</name>
<organism evidence="2 3">
    <name type="scientific">Pararhodobacter aggregans</name>
    <dbReference type="NCBI Taxonomy" id="404875"/>
    <lineage>
        <taxon>Bacteria</taxon>
        <taxon>Pseudomonadati</taxon>
        <taxon>Pseudomonadota</taxon>
        <taxon>Alphaproteobacteria</taxon>
        <taxon>Rhodobacterales</taxon>
        <taxon>Paracoccaceae</taxon>
        <taxon>Pararhodobacter</taxon>
    </lineage>
</organism>
<protein>
    <recommendedName>
        <fullName evidence="4">Translation initiation factor 2</fullName>
    </recommendedName>
</protein>
<reference evidence="2 3" key="1">
    <citation type="journal article" date="2011" name="Syst. Appl. Microbiol.">
        <title>Defluviimonas denitrificans gen. nov., sp. nov., and Pararhodobacter aggregans gen. nov., sp. nov., non-phototrophic Rhodobacteraceae from the biofilter of a marine aquaculture.</title>
        <authorList>
            <person name="Foesel B.U."/>
            <person name="Drake H.L."/>
            <person name="Schramm A."/>
        </authorList>
    </citation>
    <scope>NUCLEOTIDE SEQUENCE [LARGE SCALE GENOMIC DNA]</scope>
    <source>
        <strain evidence="2 3">D1-19</strain>
    </source>
</reference>
<feature type="compositionally biased region" description="Low complexity" evidence="1">
    <location>
        <begin position="846"/>
        <end position="871"/>
    </location>
</feature>
<feature type="compositionally biased region" description="Pro residues" evidence="1">
    <location>
        <begin position="788"/>
        <end position="801"/>
    </location>
</feature>
<dbReference type="InterPro" id="IPR043129">
    <property type="entry name" value="ATPase_NBD"/>
</dbReference>
<feature type="compositionally biased region" description="Pro residues" evidence="1">
    <location>
        <begin position="474"/>
        <end position="502"/>
    </location>
</feature>
<feature type="region of interest" description="Disordered" evidence="1">
    <location>
        <begin position="846"/>
        <end position="875"/>
    </location>
</feature>
<feature type="compositionally biased region" description="Low complexity" evidence="1">
    <location>
        <begin position="445"/>
        <end position="465"/>
    </location>
</feature>
<evidence type="ECO:0000313" key="2">
    <source>
        <dbReference type="EMBL" id="PVE48986.1"/>
    </source>
</evidence>
<accession>A0A2T7UWN8</accession>
<comment type="caution">
    <text evidence="2">The sequence shown here is derived from an EMBL/GenBank/DDBJ whole genome shotgun (WGS) entry which is preliminary data.</text>
</comment>
<feature type="region of interest" description="Disordered" evidence="1">
    <location>
        <begin position="785"/>
        <end position="823"/>
    </location>
</feature>
<feature type="compositionally biased region" description="Low complexity" evidence="1">
    <location>
        <begin position="360"/>
        <end position="375"/>
    </location>
</feature>